<dbReference type="InterPro" id="IPR023192">
    <property type="entry name" value="TGS-like_dom_sf"/>
</dbReference>
<dbReference type="GO" id="GO:0005524">
    <property type="term" value="F:ATP binding"/>
    <property type="evidence" value="ECO:0007669"/>
    <property type="project" value="UniProtKB-KW"/>
</dbReference>
<dbReference type="Gene3D" id="1.10.150.300">
    <property type="entry name" value="TGS-like domain"/>
    <property type="match status" value="1"/>
</dbReference>
<dbReference type="PROSITE" id="PS51710">
    <property type="entry name" value="G_OBG"/>
    <property type="match status" value="1"/>
</dbReference>
<dbReference type="FunFam" id="1.10.150.300:FF:000001">
    <property type="entry name" value="Ribosome-binding ATPase YchF"/>
    <property type="match status" value="1"/>
</dbReference>
<feature type="domain" description="OBG-type G" evidence="5">
    <location>
        <begin position="23"/>
        <end position="276"/>
    </location>
</feature>
<dbReference type="EMBL" id="PVQB02000038">
    <property type="protein sequence ID" value="KAF4344807.1"/>
    <property type="molecule type" value="Genomic_DNA"/>
</dbReference>
<dbReference type="InterPro" id="IPR041706">
    <property type="entry name" value="YchF_N"/>
</dbReference>
<dbReference type="CDD" id="cd01900">
    <property type="entry name" value="YchF"/>
    <property type="match status" value="1"/>
</dbReference>
<dbReference type="OrthoDB" id="1577640at2759"/>
<keyword evidence="7" id="KW-1185">Reference proteome</keyword>
<dbReference type="GO" id="GO:0005737">
    <property type="term" value="C:cytoplasm"/>
    <property type="evidence" value="ECO:0007669"/>
    <property type="project" value="TreeGrafter"/>
</dbReference>
<reference evidence="6" key="1">
    <citation type="journal article" date="2017" name="Mycologia">
        <title>Fusarium algeriense, sp. nov., a novel toxigenic crown rot pathogen of durum wheat from Algeria is nested in the Fusarium burgessii species complex.</title>
        <authorList>
            <person name="Laraba I."/>
            <person name="Keddad A."/>
            <person name="Boureghda H."/>
            <person name="Abdallah N."/>
            <person name="Vaughan M.M."/>
            <person name="Proctor R.H."/>
            <person name="Busman M."/>
            <person name="O'Donnell K."/>
        </authorList>
    </citation>
    <scope>NUCLEOTIDE SEQUENCE</scope>
    <source>
        <strain evidence="6">NRRL 25174</strain>
    </source>
</reference>
<evidence type="ECO:0000313" key="7">
    <source>
        <dbReference type="Proteomes" id="UP000730481"/>
    </source>
</evidence>
<evidence type="ECO:0000256" key="3">
    <source>
        <dbReference type="ARBA" id="ARBA00068719"/>
    </source>
</evidence>
<dbReference type="Gene3D" id="3.10.20.30">
    <property type="match status" value="1"/>
</dbReference>
<dbReference type="InterPro" id="IPR012676">
    <property type="entry name" value="TGS-like"/>
</dbReference>
<evidence type="ECO:0000259" key="5">
    <source>
        <dbReference type="PROSITE" id="PS51710"/>
    </source>
</evidence>
<comment type="caution">
    <text evidence="6">The sequence shown here is derived from an EMBL/GenBank/DDBJ whole genome shotgun (WGS) entry which is preliminary data.</text>
</comment>
<proteinExistence type="predicted"/>
<sequence>MAPKKPEPVIDNVVAFGRVRKNLKMGCVGLPNVGKSSLFNLLTEQSAAAENYPFCTIEPNEARCAVPDARYDFLCDLWKPPSMYPAYLQVTDIAGLIKGASQGEGLGNAFLSHIQAVDGMFHIVRAFDNDQVLHVDDSIDPVRDLNTIQSELCKKDLEELIVKKAGGKYKMLPLFTETTNKIREMLEKDQPVRDGSWTPAEIALINEKIQLITTKPVIYLVNLTMKDYLRQKCKYLPGIAKWVTEHGGTPRDIIPFSIEFEEKLHSMKDDPDAQAEFLKDIKVKSKLDKIITEGFTKLGLQYYFTGLLTSQDAPEVDTDMDVAGEKEIRCWTIPRGCLAPQAAGAIHSDFERGFIKAEVVAYQDFHDLCEGQKSMGPIKAAGKYRQEGKSYVVQDGDIIHFQFKRDSWYGELMEPSDDCFPNSNFPTRNSIDVPEPETVVVSPKVFVAYDQISIEPNQAAVQGSELPSEEAASVPSTYPLTSTIARTESTARTSLFSQKPQESQIQEERGQANSPAFTPPSPLREVDENFDDQASIISTGSAVYTPQQRNDAIERFSRAMRKNLNRSIIHITADDISRRHILSRLRRAIKDFAQVVDVDKSVKEQMQGVKMIRRLRSEIAIRFHDSVVETAQEEEEETRSSINLGDGAPLGLEEKIRNWTPAADSELLQDHFPLDTLPPDGPVPSESWSHTQSSVKFEEVSEDGTEVGFKIEGADNIYGRSVNPLAVLEALTNQPAFEQLMSTVENCIQQYHGDKMHLIRQKTSLSLRRYFPHGKGESTILRAVFNVHWDLRNFLIGNYQQGIYQKLGKIIAITGNIDTARLCSISQYFKWLWPHKSSQLLKALGQAILDSSSTSSSSFGFPSSLPRKNKITVDPSLRTITVSGTESFVITIAQQLPWLAAAYQEKKDSLTYAYVGFYEAPEPATDLGIPTFNIEVQLEGSPQSGVSNMCWNSVIGPGVIIRGFPFPERKHNERGLEASVRVMAQLLDLPKAVTFKGGYVFKGRYTALIPVQTIRSSIQWHIVDVYPRKLEWTDIDALCPVRLIKHAKAGFFRDSRSFIGWCPVVLENLATRNYEYDQVGYSQACAPHRWAQVDKLQLGFSQWGTLTAEVTIGKKDGYRCQRPDDYDALLKEAKNTHIILYDTAHRRATQTNAEDLILHVLQHQKNVQSKDNHPDTSYQGQDIAFAHPDRRVTPTREIMLSNAERVFCHRRPISTSELQPCLFKQEVKSLYATIDGLWAQDYVNQKSHSMRLSVNLKPSIGGWEYMDLVEPSRWMPPKSVKLNSKCGRWNEYARDIQALVFFGSGFGDILSAASPPSICPALTSVPKGHFCLGIRVDTLERLFTLQGSLGDQTRLTATGLALSGSQDLFTVYDEAISRRCGPRRLVHFTKPGRTRGTHTPLPLQTNGAIVIGDFEDSILHKDCLRNGNKDTTERGSKWLDLAYYTSSIPIRPSRTTCRAKG</sequence>
<dbReference type="CDD" id="cd04867">
    <property type="entry name" value="TGS_YchF_OLA1"/>
    <property type="match status" value="1"/>
</dbReference>
<dbReference type="InterPro" id="IPR006073">
    <property type="entry name" value="GTP-bd"/>
</dbReference>
<accession>A0A9P5AUH6</accession>
<evidence type="ECO:0000256" key="4">
    <source>
        <dbReference type="SAM" id="MobiDB-lite"/>
    </source>
</evidence>
<dbReference type="Proteomes" id="UP000730481">
    <property type="component" value="Unassembled WGS sequence"/>
</dbReference>
<keyword evidence="1" id="KW-0547">Nucleotide-binding</keyword>
<evidence type="ECO:0000256" key="1">
    <source>
        <dbReference type="ARBA" id="ARBA00022741"/>
    </source>
</evidence>
<dbReference type="PANTHER" id="PTHR23305">
    <property type="entry name" value="OBG GTPASE FAMILY"/>
    <property type="match status" value="1"/>
</dbReference>
<evidence type="ECO:0000256" key="2">
    <source>
        <dbReference type="ARBA" id="ARBA00022840"/>
    </source>
</evidence>
<dbReference type="PRINTS" id="PR00326">
    <property type="entry name" value="GTP1OBG"/>
</dbReference>
<protein>
    <recommendedName>
        <fullName evidence="3">Obg-like ATPase homolog</fullName>
    </recommendedName>
</protein>
<dbReference type="Gene3D" id="3.40.50.300">
    <property type="entry name" value="P-loop containing nucleotide triphosphate hydrolases"/>
    <property type="match status" value="1"/>
</dbReference>
<dbReference type="Pfam" id="PF01926">
    <property type="entry name" value="MMR_HSR1"/>
    <property type="match status" value="1"/>
</dbReference>
<reference evidence="6" key="2">
    <citation type="submission" date="2020-02" db="EMBL/GenBank/DDBJ databases">
        <title>Identification and distribution of gene clusters putatively required for synthesis of sphingolipid metabolism inhibitors in phylogenetically diverse species of the filamentous fungus Fusarium.</title>
        <authorList>
            <person name="Kim H.-S."/>
            <person name="Busman M."/>
            <person name="Brown D.W."/>
            <person name="Divon H."/>
            <person name="Uhlig S."/>
            <person name="Proctor R.H."/>
        </authorList>
    </citation>
    <scope>NUCLEOTIDE SEQUENCE</scope>
    <source>
        <strain evidence="6">NRRL 25174</strain>
    </source>
</reference>
<organism evidence="6 7">
    <name type="scientific">Fusarium beomiforme</name>
    <dbReference type="NCBI Taxonomy" id="44412"/>
    <lineage>
        <taxon>Eukaryota</taxon>
        <taxon>Fungi</taxon>
        <taxon>Dikarya</taxon>
        <taxon>Ascomycota</taxon>
        <taxon>Pezizomycotina</taxon>
        <taxon>Sordariomycetes</taxon>
        <taxon>Hypocreomycetidae</taxon>
        <taxon>Hypocreales</taxon>
        <taxon>Nectriaceae</taxon>
        <taxon>Fusarium</taxon>
        <taxon>Fusarium burgessii species complex</taxon>
    </lineage>
</organism>
<feature type="compositionally biased region" description="Polar residues" evidence="4">
    <location>
        <begin position="494"/>
        <end position="504"/>
    </location>
</feature>
<dbReference type="SUPFAM" id="SSF81271">
    <property type="entry name" value="TGS-like"/>
    <property type="match status" value="1"/>
</dbReference>
<feature type="region of interest" description="Disordered" evidence="4">
    <location>
        <begin position="494"/>
        <end position="526"/>
    </location>
</feature>
<dbReference type="FunFam" id="3.10.20.30:FF:000001">
    <property type="entry name" value="Ribosome-binding ATPase YchF"/>
    <property type="match status" value="1"/>
</dbReference>
<name>A0A9P5AUH6_9HYPO</name>
<gene>
    <name evidence="6" type="ORF">FBEOM_1237</name>
</gene>
<dbReference type="GO" id="GO:0016887">
    <property type="term" value="F:ATP hydrolysis activity"/>
    <property type="evidence" value="ECO:0007669"/>
    <property type="project" value="InterPro"/>
</dbReference>
<keyword evidence="2" id="KW-0067">ATP-binding</keyword>
<dbReference type="InterPro" id="IPR013029">
    <property type="entry name" value="YchF_C"/>
</dbReference>
<dbReference type="PANTHER" id="PTHR23305:SF7">
    <property type="entry name" value="OBG-TYPE G DOMAIN-CONTAINING PROTEIN"/>
    <property type="match status" value="1"/>
</dbReference>
<dbReference type="Pfam" id="PF06071">
    <property type="entry name" value="YchF-GTPase_C"/>
    <property type="match status" value="1"/>
</dbReference>
<dbReference type="GO" id="GO:0005525">
    <property type="term" value="F:GTP binding"/>
    <property type="evidence" value="ECO:0007669"/>
    <property type="project" value="InterPro"/>
</dbReference>
<evidence type="ECO:0000313" key="6">
    <source>
        <dbReference type="EMBL" id="KAF4344807.1"/>
    </source>
</evidence>
<dbReference type="InterPro" id="IPR027417">
    <property type="entry name" value="P-loop_NTPase"/>
</dbReference>
<dbReference type="InterPro" id="IPR012675">
    <property type="entry name" value="Beta-grasp_dom_sf"/>
</dbReference>
<dbReference type="SUPFAM" id="SSF52540">
    <property type="entry name" value="P-loop containing nucleoside triphosphate hydrolases"/>
    <property type="match status" value="1"/>
</dbReference>
<dbReference type="NCBIfam" id="TIGR00092">
    <property type="entry name" value="redox-regulated ATPase YchF"/>
    <property type="match status" value="1"/>
</dbReference>
<dbReference type="InterPro" id="IPR004396">
    <property type="entry name" value="ATPase_YchF/OLA1"/>
</dbReference>
<dbReference type="InterPro" id="IPR031167">
    <property type="entry name" value="G_OBG"/>
</dbReference>